<dbReference type="GeneID" id="66075138"/>
<evidence type="ECO:0000256" key="1">
    <source>
        <dbReference type="SAM" id="SignalP"/>
    </source>
</evidence>
<dbReference type="RefSeq" id="XP_043011764.1">
    <property type="nucleotide sequence ID" value="XM_043150674.1"/>
</dbReference>
<protein>
    <recommendedName>
        <fullName evidence="4">Extracellular membrane protein CFEM domain-containing protein</fullName>
    </recommendedName>
</protein>
<dbReference type="KEGG" id="more:E1B28_006062"/>
<accession>A0A9P7S4K3</accession>
<keyword evidence="1" id="KW-0732">Signal</keyword>
<organism evidence="2 3">
    <name type="scientific">Marasmius oreades</name>
    <name type="common">fairy-ring Marasmius</name>
    <dbReference type="NCBI Taxonomy" id="181124"/>
    <lineage>
        <taxon>Eukaryota</taxon>
        <taxon>Fungi</taxon>
        <taxon>Dikarya</taxon>
        <taxon>Basidiomycota</taxon>
        <taxon>Agaricomycotina</taxon>
        <taxon>Agaricomycetes</taxon>
        <taxon>Agaricomycetidae</taxon>
        <taxon>Agaricales</taxon>
        <taxon>Marasmiineae</taxon>
        <taxon>Marasmiaceae</taxon>
        <taxon>Marasmius</taxon>
    </lineage>
</organism>
<feature type="signal peptide" evidence="1">
    <location>
        <begin position="1"/>
        <end position="23"/>
    </location>
</feature>
<gene>
    <name evidence="2" type="ORF">E1B28_006062</name>
</gene>
<keyword evidence="3" id="KW-1185">Reference proteome</keyword>
<evidence type="ECO:0000313" key="2">
    <source>
        <dbReference type="EMBL" id="KAG7095294.1"/>
    </source>
</evidence>
<dbReference type="EMBL" id="CM032183">
    <property type="protein sequence ID" value="KAG7095294.1"/>
    <property type="molecule type" value="Genomic_DNA"/>
</dbReference>
<evidence type="ECO:0000313" key="3">
    <source>
        <dbReference type="Proteomes" id="UP001049176"/>
    </source>
</evidence>
<comment type="caution">
    <text evidence="2">The sequence shown here is derived from an EMBL/GenBank/DDBJ whole genome shotgun (WGS) entry which is preliminary data.</text>
</comment>
<proteinExistence type="predicted"/>
<dbReference type="Proteomes" id="UP001049176">
    <property type="component" value="Chromosome 3"/>
</dbReference>
<dbReference type="OrthoDB" id="2990675at2759"/>
<dbReference type="AlphaFoldDB" id="A0A9P7S4K3"/>
<name>A0A9P7S4K3_9AGAR</name>
<reference evidence="2" key="1">
    <citation type="journal article" date="2021" name="Genome Biol. Evol.">
        <title>The assembled and annotated genome of the fairy-ring fungus Marasmius oreades.</title>
        <authorList>
            <person name="Hiltunen M."/>
            <person name="Ament-Velasquez S.L."/>
            <person name="Johannesson H."/>
        </authorList>
    </citation>
    <scope>NUCLEOTIDE SEQUENCE</scope>
    <source>
        <strain evidence="2">03SP1</strain>
    </source>
</reference>
<evidence type="ECO:0008006" key="4">
    <source>
        <dbReference type="Google" id="ProtNLM"/>
    </source>
</evidence>
<feature type="chain" id="PRO_5040381602" description="Extracellular membrane protein CFEM domain-containing protein" evidence="1">
    <location>
        <begin position="24"/>
        <end position="163"/>
    </location>
</feature>
<sequence length="163" mass="17157">MVAFAALLVTFAYLVIIPLRVVAIPPEFLLNPPGTAAFLETKNRTDIPADSIPADCQSQCTQDTLKMLTNCTASMCMCTDDTNTKSNACLDCLVTTQDSSKKISQSTRNALEAEYVNTCKLLGIRISNAKNSASRVFAGKGVAGGQAGVVGTVVFAAVLSMVV</sequence>